<evidence type="ECO:0000313" key="2">
    <source>
        <dbReference type="Proteomes" id="UP000494322"/>
    </source>
</evidence>
<dbReference type="EMBL" id="CABWIK020000027">
    <property type="protein sequence ID" value="CAB3970493.1"/>
    <property type="molecule type" value="Genomic_DNA"/>
</dbReference>
<sequence>MVSDKCSILFYGVYLNFERLCQAVGSLSKRVAPKPVVSNCSVCPVGKQIAPALNKVSQLLELVSLETTHSQLAVEDLVSNV</sequence>
<proteinExistence type="predicted"/>
<dbReference type="Proteomes" id="UP000494322">
    <property type="component" value="Unassembled WGS sequence"/>
</dbReference>
<gene>
    <name evidence="1" type="ORF">BCO9919_04338</name>
</gene>
<accession>A0A6J5JFF7</accession>
<name>A0A6J5JFF7_9BURK</name>
<protein>
    <submittedName>
        <fullName evidence="1">Uncharacterized protein</fullName>
    </submittedName>
</protein>
<organism evidence="1 2">
    <name type="scientific">Burkholderia cenocepacia</name>
    <dbReference type="NCBI Taxonomy" id="95486"/>
    <lineage>
        <taxon>Bacteria</taxon>
        <taxon>Pseudomonadati</taxon>
        <taxon>Pseudomonadota</taxon>
        <taxon>Betaproteobacteria</taxon>
        <taxon>Burkholderiales</taxon>
        <taxon>Burkholderiaceae</taxon>
        <taxon>Burkholderia</taxon>
        <taxon>Burkholderia cepacia complex</taxon>
    </lineage>
</organism>
<dbReference type="AlphaFoldDB" id="A0A6J5JFF7"/>
<evidence type="ECO:0000313" key="1">
    <source>
        <dbReference type="EMBL" id="CAB3970493.1"/>
    </source>
</evidence>
<reference evidence="1 2" key="1">
    <citation type="submission" date="2020-04" db="EMBL/GenBank/DDBJ databases">
        <authorList>
            <person name="Depoorter E."/>
        </authorList>
    </citation>
    <scope>NUCLEOTIDE SEQUENCE [LARGE SCALE GENOMIC DNA]</scope>
    <source>
        <strain evidence="1 2">BCC0132</strain>
    </source>
</reference>